<keyword evidence="4" id="KW-1015">Disulfide bond</keyword>
<name>A0A4R6RL74_9HYPH</name>
<organism evidence="6 7">
    <name type="scientific">Oharaeibacter diazotrophicus</name>
    <dbReference type="NCBI Taxonomy" id="1920512"/>
    <lineage>
        <taxon>Bacteria</taxon>
        <taxon>Pseudomonadati</taxon>
        <taxon>Pseudomonadota</taxon>
        <taxon>Alphaproteobacteria</taxon>
        <taxon>Hyphomicrobiales</taxon>
        <taxon>Pleomorphomonadaceae</taxon>
        <taxon>Oharaeibacter</taxon>
    </lineage>
</organism>
<keyword evidence="3" id="KW-0479">Metal-binding</keyword>
<keyword evidence="7" id="KW-1185">Reference proteome</keyword>
<dbReference type="Pfam" id="PF02630">
    <property type="entry name" value="SCO1-SenC"/>
    <property type="match status" value="1"/>
</dbReference>
<dbReference type="InterPro" id="IPR003782">
    <property type="entry name" value="SCO1/SenC"/>
</dbReference>
<dbReference type="FunFam" id="3.40.30.10:FF:000013">
    <property type="entry name" value="Blast:Protein SCO1 homolog, mitochondrial"/>
    <property type="match status" value="1"/>
</dbReference>
<comment type="caution">
    <text evidence="6">The sequence shown here is derived from an EMBL/GenBank/DDBJ whole genome shotgun (WGS) entry which is preliminary data.</text>
</comment>
<protein>
    <submittedName>
        <fullName evidence="6">Protein SCO1/2</fullName>
    </submittedName>
</protein>
<feature type="signal peptide" evidence="5">
    <location>
        <begin position="1"/>
        <end position="20"/>
    </location>
</feature>
<feature type="binding site" evidence="3">
    <location>
        <position position="177"/>
    </location>
    <ligand>
        <name>Cu cation</name>
        <dbReference type="ChEBI" id="CHEBI:23378"/>
    </ligand>
</feature>
<keyword evidence="5" id="KW-0732">Signal</keyword>
<evidence type="ECO:0000256" key="3">
    <source>
        <dbReference type="PIRSR" id="PIRSR603782-1"/>
    </source>
</evidence>
<dbReference type="PANTHER" id="PTHR12151">
    <property type="entry name" value="ELECTRON TRANSPORT PROTIN SCO1/SENC FAMILY MEMBER"/>
    <property type="match status" value="1"/>
</dbReference>
<dbReference type="RefSeq" id="WP_165644647.1">
    <property type="nucleotide sequence ID" value="NZ_BSPM01000008.1"/>
</dbReference>
<feature type="chain" id="PRO_5020198777" evidence="5">
    <location>
        <begin position="21"/>
        <end position="218"/>
    </location>
</feature>
<dbReference type="AlphaFoldDB" id="A0A4R6RL74"/>
<evidence type="ECO:0000256" key="1">
    <source>
        <dbReference type="ARBA" id="ARBA00010996"/>
    </source>
</evidence>
<feature type="disulfide bond" description="Redox-active" evidence="4">
    <location>
        <begin position="79"/>
        <end position="83"/>
    </location>
</feature>
<sequence>MRAAILALPLLALVAGTVPAAAHGAGEHHDATAETAPADDPLAGRFGGPFELVDQTGRTVTDRDFHGRFMLIYFGYTRCVDVCPIDLAVQGEAIEGLGADADKVVSVFVTVDPARDTPAVLAEWLQGFRPGTVGLTGSEAQVRKVAAAYRVHRRKVSLDNPEAEHLRDVAGAYIVDHGTLAFLMKPDGSFATIVPHGVDAAKVTDILARNIRAAAATN</sequence>
<dbReference type="GO" id="GO:0046872">
    <property type="term" value="F:metal ion binding"/>
    <property type="evidence" value="ECO:0007669"/>
    <property type="project" value="UniProtKB-KW"/>
</dbReference>
<feature type="binding site" evidence="3">
    <location>
        <position position="79"/>
    </location>
    <ligand>
        <name>Cu cation</name>
        <dbReference type="ChEBI" id="CHEBI:23378"/>
    </ligand>
</feature>
<dbReference type="Gene3D" id="3.40.30.10">
    <property type="entry name" value="Glutaredoxin"/>
    <property type="match status" value="1"/>
</dbReference>
<accession>A0A4R6RL74</accession>
<feature type="binding site" evidence="3">
    <location>
        <position position="83"/>
    </location>
    <ligand>
        <name>Cu cation</name>
        <dbReference type="ChEBI" id="CHEBI:23378"/>
    </ligand>
</feature>
<reference evidence="6 7" key="1">
    <citation type="submission" date="2019-03" db="EMBL/GenBank/DDBJ databases">
        <title>Genomic Encyclopedia of Type Strains, Phase IV (KMG-IV): sequencing the most valuable type-strain genomes for metagenomic binning, comparative biology and taxonomic classification.</title>
        <authorList>
            <person name="Goeker M."/>
        </authorList>
    </citation>
    <scope>NUCLEOTIDE SEQUENCE [LARGE SCALE GENOMIC DNA]</scope>
    <source>
        <strain evidence="6 7">DSM 102969</strain>
    </source>
</reference>
<dbReference type="CDD" id="cd02968">
    <property type="entry name" value="SCO"/>
    <property type="match status" value="1"/>
</dbReference>
<gene>
    <name evidence="6" type="ORF">EDD54_1153</name>
</gene>
<dbReference type="PANTHER" id="PTHR12151:SF25">
    <property type="entry name" value="LINALOOL DEHYDRATASE_ISOMERASE DOMAIN-CONTAINING PROTEIN"/>
    <property type="match status" value="1"/>
</dbReference>
<dbReference type="Proteomes" id="UP000294547">
    <property type="component" value="Unassembled WGS sequence"/>
</dbReference>
<comment type="similarity">
    <text evidence="1">Belongs to the SCO1/2 family.</text>
</comment>
<evidence type="ECO:0000313" key="7">
    <source>
        <dbReference type="Proteomes" id="UP000294547"/>
    </source>
</evidence>
<evidence type="ECO:0000313" key="6">
    <source>
        <dbReference type="EMBL" id="TDP87264.1"/>
    </source>
</evidence>
<evidence type="ECO:0000256" key="4">
    <source>
        <dbReference type="PIRSR" id="PIRSR603782-2"/>
    </source>
</evidence>
<keyword evidence="2 3" id="KW-0186">Copper</keyword>
<proteinExistence type="inferred from homology"/>
<dbReference type="SUPFAM" id="SSF52833">
    <property type="entry name" value="Thioredoxin-like"/>
    <property type="match status" value="1"/>
</dbReference>
<evidence type="ECO:0000256" key="5">
    <source>
        <dbReference type="SAM" id="SignalP"/>
    </source>
</evidence>
<dbReference type="InterPro" id="IPR036249">
    <property type="entry name" value="Thioredoxin-like_sf"/>
</dbReference>
<dbReference type="EMBL" id="SNXY01000006">
    <property type="protein sequence ID" value="TDP87264.1"/>
    <property type="molecule type" value="Genomic_DNA"/>
</dbReference>
<evidence type="ECO:0000256" key="2">
    <source>
        <dbReference type="ARBA" id="ARBA00023008"/>
    </source>
</evidence>